<comment type="caution">
    <text evidence="1">The sequence shown here is derived from an EMBL/GenBank/DDBJ whole genome shotgun (WGS) entry which is preliminary data.</text>
</comment>
<proteinExistence type="predicted"/>
<name>A0A5C5GCZ9_9RHOB</name>
<gene>
    <name evidence="1" type="ORF">FHY64_00710</name>
</gene>
<dbReference type="Proteomes" id="UP000314011">
    <property type="component" value="Unassembled WGS sequence"/>
</dbReference>
<accession>A0A5C5GCZ9</accession>
<sequence>MILMLNGPFGAGKTTVATALAARLPDAMLYDPEVVGLHARDLTAGILPAYEATDDFQDIRLWPDLVVATAGLIHARYGRSLIVPMTLDDPDRLARIREGFREIDPRTHHVCLMAPLDVLLERLRAREVPAGADPAQSWRWAERRATESRAALAAAQFGPHVASHGRPVEETIAEILRLVA</sequence>
<evidence type="ECO:0000313" key="1">
    <source>
        <dbReference type="EMBL" id="TNY31859.1"/>
    </source>
</evidence>
<keyword evidence="2" id="KW-1185">Reference proteome</keyword>
<reference evidence="1 2" key="1">
    <citation type="submission" date="2019-06" db="EMBL/GenBank/DDBJ databases">
        <title>Genome of new Rhodobacteraceae sp. SM1903.</title>
        <authorList>
            <person name="Ren X."/>
        </authorList>
    </citation>
    <scope>NUCLEOTIDE SEQUENCE [LARGE SCALE GENOMIC DNA]</scope>
    <source>
        <strain evidence="1 2">SM1903</strain>
    </source>
</reference>
<keyword evidence="1" id="KW-0067">ATP-binding</keyword>
<dbReference type="EMBL" id="VFFF01000001">
    <property type="protein sequence ID" value="TNY31859.1"/>
    <property type="molecule type" value="Genomic_DNA"/>
</dbReference>
<keyword evidence="1" id="KW-0547">Nucleotide-binding</keyword>
<dbReference type="OrthoDB" id="9799092at2"/>
<dbReference type="InterPro" id="IPR027417">
    <property type="entry name" value="P-loop_NTPase"/>
</dbReference>
<dbReference type="SUPFAM" id="SSF52540">
    <property type="entry name" value="P-loop containing nucleoside triphosphate hydrolases"/>
    <property type="match status" value="1"/>
</dbReference>
<dbReference type="AlphaFoldDB" id="A0A5C5GCZ9"/>
<evidence type="ECO:0000313" key="2">
    <source>
        <dbReference type="Proteomes" id="UP000314011"/>
    </source>
</evidence>
<dbReference type="GO" id="GO:0005524">
    <property type="term" value="F:ATP binding"/>
    <property type="evidence" value="ECO:0007669"/>
    <property type="project" value="UniProtKB-KW"/>
</dbReference>
<protein>
    <submittedName>
        <fullName evidence="1">ATP-binding protein</fullName>
    </submittedName>
</protein>
<dbReference type="Pfam" id="PF13671">
    <property type="entry name" value="AAA_33"/>
    <property type="match status" value="1"/>
</dbReference>
<dbReference type="Gene3D" id="3.40.50.300">
    <property type="entry name" value="P-loop containing nucleotide triphosphate hydrolases"/>
    <property type="match status" value="1"/>
</dbReference>
<organism evidence="1 2">
    <name type="scientific">Pelagovum pacificum</name>
    <dbReference type="NCBI Taxonomy" id="2588711"/>
    <lineage>
        <taxon>Bacteria</taxon>
        <taxon>Pseudomonadati</taxon>
        <taxon>Pseudomonadota</taxon>
        <taxon>Alphaproteobacteria</taxon>
        <taxon>Rhodobacterales</taxon>
        <taxon>Paracoccaceae</taxon>
        <taxon>Pelagovum</taxon>
    </lineage>
</organism>